<evidence type="ECO:0000313" key="4">
    <source>
        <dbReference type="Ensembl" id="ENSTRUP00000071307.1"/>
    </source>
</evidence>
<dbReference type="InParanoid" id="A0A674NDP5"/>
<dbReference type="Ensembl" id="ENSTRUT00000091427.1">
    <property type="protein sequence ID" value="ENSTRUP00000071307.1"/>
    <property type="gene ID" value="ENSTRUG00000032253.1"/>
</dbReference>
<evidence type="ECO:0000256" key="2">
    <source>
        <dbReference type="ARBA" id="ARBA00022737"/>
    </source>
</evidence>
<name>A0A674NDP5_TAKRU</name>
<reference evidence="4" key="2">
    <citation type="submission" date="2025-08" db="UniProtKB">
        <authorList>
            <consortium name="Ensembl"/>
        </authorList>
    </citation>
    <scope>IDENTIFICATION</scope>
</reference>
<dbReference type="InterPro" id="IPR036322">
    <property type="entry name" value="WD40_repeat_dom_sf"/>
</dbReference>
<dbReference type="SUPFAM" id="SSF50978">
    <property type="entry name" value="WD40 repeat-like"/>
    <property type="match status" value="1"/>
</dbReference>
<reference evidence="4" key="3">
    <citation type="submission" date="2025-09" db="UniProtKB">
        <authorList>
            <consortium name="Ensembl"/>
        </authorList>
    </citation>
    <scope>IDENTIFICATION</scope>
</reference>
<evidence type="ECO:0000259" key="3">
    <source>
        <dbReference type="Pfam" id="PF25469"/>
    </source>
</evidence>
<dbReference type="PANTHER" id="PTHR19871">
    <property type="entry name" value="BETA TRANSDUCIN-RELATED PROTEIN"/>
    <property type="match status" value="1"/>
</dbReference>
<protein>
    <recommendedName>
        <fullName evidence="3">NWD1/2-like winged helix-turn-helix domain-containing protein</fullName>
    </recommendedName>
</protein>
<proteinExistence type="predicted"/>
<dbReference type="InterPro" id="IPR057588">
    <property type="entry name" value="NWD1/2-like_WH"/>
</dbReference>
<dbReference type="Pfam" id="PF25469">
    <property type="entry name" value="WHD_NWD1"/>
    <property type="match status" value="1"/>
</dbReference>
<dbReference type="InterPro" id="IPR001680">
    <property type="entry name" value="WD40_rpt"/>
</dbReference>
<keyword evidence="2" id="KW-0677">Repeat</keyword>
<feature type="domain" description="NWD1/2-like winged helix-turn-helix" evidence="3">
    <location>
        <begin position="444"/>
        <end position="553"/>
    </location>
</feature>
<dbReference type="Gene3D" id="2.130.10.10">
    <property type="entry name" value="YVTN repeat-like/Quinoprotein amine dehydrogenase"/>
    <property type="match status" value="2"/>
</dbReference>
<dbReference type="SUPFAM" id="SSF117289">
    <property type="entry name" value="Nucleoporin domain"/>
    <property type="match status" value="1"/>
</dbReference>
<reference evidence="4 5" key="1">
    <citation type="journal article" date="2011" name="Genome Biol. Evol.">
        <title>Integration of the genetic map and genome assembly of fugu facilitates insights into distinct features of genome evolution in teleosts and mammals.</title>
        <authorList>
            <person name="Kai W."/>
            <person name="Kikuchi K."/>
            <person name="Tohari S."/>
            <person name="Chew A.K."/>
            <person name="Tay A."/>
            <person name="Fujiwara A."/>
            <person name="Hosoya S."/>
            <person name="Suetake H."/>
            <person name="Naruse K."/>
            <person name="Brenner S."/>
            <person name="Suzuki Y."/>
            <person name="Venkatesh B."/>
        </authorList>
    </citation>
    <scope>NUCLEOTIDE SEQUENCE [LARGE SCALE GENOMIC DNA]</scope>
</reference>
<keyword evidence="1" id="KW-0853">WD repeat</keyword>
<accession>A0A674NDP5</accession>
<gene>
    <name evidence="4" type="primary">LOC105418511</name>
</gene>
<evidence type="ECO:0000256" key="1">
    <source>
        <dbReference type="ARBA" id="ARBA00022574"/>
    </source>
</evidence>
<keyword evidence="5" id="KW-1185">Reference proteome</keyword>
<dbReference type="PANTHER" id="PTHR19871:SF29">
    <property type="entry name" value="NACHT AND WD REPEAT DOMAIN-CONTAINING PROTEIN 2-LIKE"/>
    <property type="match status" value="1"/>
</dbReference>
<organism evidence="4 5">
    <name type="scientific">Takifugu rubripes</name>
    <name type="common">Japanese pufferfish</name>
    <name type="synonym">Fugu rubripes</name>
    <dbReference type="NCBI Taxonomy" id="31033"/>
    <lineage>
        <taxon>Eukaryota</taxon>
        <taxon>Metazoa</taxon>
        <taxon>Chordata</taxon>
        <taxon>Craniata</taxon>
        <taxon>Vertebrata</taxon>
        <taxon>Euteleostomi</taxon>
        <taxon>Actinopterygii</taxon>
        <taxon>Neopterygii</taxon>
        <taxon>Teleostei</taxon>
        <taxon>Neoteleostei</taxon>
        <taxon>Acanthomorphata</taxon>
        <taxon>Eupercaria</taxon>
        <taxon>Tetraodontiformes</taxon>
        <taxon>Tetradontoidea</taxon>
        <taxon>Tetraodontidae</taxon>
        <taxon>Takifugu</taxon>
    </lineage>
</organism>
<dbReference type="OMA" id="HAHTSLW"/>
<dbReference type="InterPro" id="IPR052752">
    <property type="entry name" value="NACHT-WD_repeat"/>
</dbReference>
<evidence type="ECO:0000313" key="5">
    <source>
        <dbReference type="Proteomes" id="UP000005226"/>
    </source>
</evidence>
<sequence length="1479" mass="165896">MTALPSFYVFIIALSSYSVMERRGLRERVFPKLREYCQHTLGLDVRVIDPFESSDPSRWPDEDTRQQIINECRESSAGPFILALLGHQYGAASLPTQVEVSQYQLLLHEGQKAGISTREVERIYQRDENSIPVSYCLTSPFRRTSGLQDILLHHFSFFLCFQDLSDGPLLFQLCDKFLPALINSSQILVYTTTTECDHHHGSTTARRKGYVEALCQQVHQDLVELIKRANIFKSGNNVHVCDALAREGAEQEDICGILSKFYDVVHPEEEKQNEHQLPLVVTGGPCTGKAVLLAHCARQIKSWLPDSDPVVLPYFCQMASSFPTKELLLSLYSHSFILSISSSRKKILQALSSQHPQDSLFEVNKESGYVSITLGMANREQCLKMLASLLSSSGRKVTSGQQALVNQALTSCSLALYVRLLHLHISLWHSDSDVKESCLPNGVHSSISTLLDHLEQKHGSAMVSRAVSYLTLSRTGLTEAELADLLSCDDKVLFLYLRQGEKPPSLMKVPQIDVETLLLDLRRFLIGRTVAGVRVLSWASRHFKLVITKRYLFSLELRKEIHSSMAEYFSSRWSEGNAKPLLNSQKFLPSDENTQTTVYMDRQTPSQPIYFPDSSKEHSLMNMRKVLELPHHLQESERWEQMECEVLMSFRFHQAMIQAGLLGDLVAMLESEEGPSHSPLFRQRAFLTGIVKSCACFLQSSPLQLPTVMETNLLPYLEVFPALKSYINDIQQYRRTRERIVRVALCPAPSSVPSIRCLKLNSGNGNICVAEVAVTECGVVAHILDDGTAWFWTGPGYNVAKLSLTSEQQQLQFTGVKSSAQFFLLSTLCTRLFFWNVKGSETFVPLQVPLTSNRQAPTKVEGFVACQKKLFTWRKNQSLVSMFDISDETAMHFQCQKCVTCSVCSSDGSRLCCGQEEGIVSLFDTGTGSVLATWSNSNHKAILWMNLSKEKWELACGDRTGKIAVWEVAAKTHPPRLIKQSFCGDEFDVLNTDSSDDPLMLLLCQSHQVSLWDMCNWELRDQFSAPQDKLFTHAMFSRNGELILALLEACSFIPVWKVETGECVLSLKVTRQPHMLLKTASDVMCVDLDAHLTVWDSASIEAAGAAPKMGHGVKEVVVEPTGEHFYTTDGSETVWRWQFETGLPQAHFLHENPVQKVRLSPDSVHLVTLSVGDLYVWKTETGQNIVRVAGSRATDVLITPKGNVGVSIGEHLSQVWKLTQGSIVCSIYLHLSDAQVSPESTFLIGRHRGDLLAASLWSGSISKRFTSVMSCDLVVAFHTLSKHADIVLVMVESGAIFTWNIVEETVCRHFQLPYPFHCEPRDFRMTSDGSYALLSMENEAITILDLSRLVIFSLKTEGPVVKLCFDKSESYITYISTLSMQEKTCICSLDPQLLLTVVRLLDGERMASVRLCKRPLSLHVCERHCVFVGFEDGSVGVYCISDAKVSRGMSVAREELSGQLEKRLLDRWLPLSTPNVTWL</sequence>
<dbReference type="InterPro" id="IPR015943">
    <property type="entry name" value="WD40/YVTN_repeat-like_dom_sf"/>
</dbReference>
<dbReference type="GeneTree" id="ENSGT00940000165320"/>
<dbReference type="Proteomes" id="UP000005226">
    <property type="component" value="Chromosome 11"/>
</dbReference>
<dbReference type="SMART" id="SM00320">
    <property type="entry name" value="WD40"/>
    <property type="match status" value="4"/>
</dbReference>